<dbReference type="InterPro" id="IPR025287">
    <property type="entry name" value="WAK_GUB"/>
</dbReference>
<dbReference type="GO" id="GO:0016020">
    <property type="term" value="C:membrane"/>
    <property type="evidence" value="ECO:0007669"/>
    <property type="project" value="UniProtKB-SubCell"/>
</dbReference>
<comment type="subcellular location">
    <subcellularLocation>
        <location evidence="1">Membrane</location>
        <topology evidence="1">Single-pass membrane protein</topology>
    </subcellularLocation>
</comment>
<feature type="domain" description="Wall-associated receptor kinase galacturonan-binding" evidence="8">
    <location>
        <begin position="34"/>
        <end position="98"/>
    </location>
</feature>
<dbReference type="PANTHER" id="PTHR33138">
    <property type="entry name" value="OS01G0690200 PROTEIN"/>
    <property type="match status" value="1"/>
</dbReference>
<comment type="catalytic activity">
    <reaction evidence="6">
        <text>L-seryl-[protein] + ATP = O-phospho-L-seryl-[protein] + ADP + H(+)</text>
        <dbReference type="Rhea" id="RHEA:17989"/>
        <dbReference type="Rhea" id="RHEA-COMP:9863"/>
        <dbReference type="Rhea" id="RHEA-COMP:11604"/>
        <dbReference type="ChEBI" id="CHEBI:15378"/>
        <dbReference type="ChEBI" id="CHEBI:29999"/>
        <dbReference type="ChEBI" id="CHEBI:30616"/>
        <dbReference type="ChEBI" id="CHEBI:83421"/>
        <dbReference type="ChEBI" id="CHEBI:456216"/>
        <dbReference type="EC" id="2.7.11.1"/>
    </reaction>
</comment>
<protein>
    <recommendedName>
        <fullName evidence="2">non-specific serine/threonine protein kinase</fullName>
        <ecNumber evidence="2">2.7.11.1</ecNumber>
    </recommendedName>
</protein>
<evidence type="ECO:0000313" key="10">
    <source>
        <dbReference type="EMBL" id="CAA3014742.1"/>
    </source>
</evidence>
<evidence type="ECO:0000313" key="11">
    <source>
        <dbReference type="Proteomes" id="UP000594638"/>
    </source>
</evidence>
<dbReference type="GO" id="GO:0030247">
    <property type="term" value="F:polysaccharide binding"/>
    <property type="evidence" value="ECO:0007669"/>
    <property type="project" value="InterPro"/>
</dbReference>
<feature type="domain" description="Wall-associated receptor kinase C-terminal" evidence="9">
    <location>
        <begin position="168"/>
        <end position="245"/>
    </location>
</feature>
<name>A0A8S0U814_OLEEU</name>
<keyword evidence="11" id="KW-1185">Reference proteome</keyword>
<comment type="caution">
    <text evidence="10">The sequence shown here is derived from an EMBL/GenBank/DDBJ whole genome shotgun (WGS) entry which is preliminary data.</text>
</comment>
<dbReference type="Pfam" id="PF13947">
    <property type="entry name" value="GUB_WAK_bind"/>
    <property type="match status" value="1"/>
</dbReference>
<gene>
    <name evidence="10" type="ORF">OLEA9_A064673</name>
</gene>
<evidence type="ECO:0000256" key="4">
    <source>
        <dbReference type="ARBA" id="ARBA00023180"/>
    </source>
</evidence>
<dbReference type="GO" id="GO:0004674">
    <property type="term" value="F:protein serine/threonine kinase activity"/>
    <property type="evidence" value="ECO:0007669"/>
    <property type="project" value="UniProtKB-EC"/>
</dbReference>
<dbReference type="Pfam" id="PF14380">
    <property type="entry name" value="WAK_assoc"/>
    <property type="match status" value="1"/>
</dbReference>
<comment type="catalytic activity">
    <reaction evidence="5">
        <text>L-threonyl-[protein] + ATP = O-phospho-L-threonyl-[protein] + ADP + H(+)</text>
        <dbReference type="Rhea" id="RHEA:46608"/>
        <dbReference type="Rhea" id="RHEA-COMP:11060"/>
        <dbReference type="Rhea" id="RHEA-COMP:11605"/>
        <dbReference type="ChEBI" id="CHEBI:15378"/>
        <dbReference type="ChEBI" id="CHEBI:30013"/>
        <dbReference type="ChEBI" id="CHEBI:30616"/>
        <dbReference type="ChEBI" id="CHEBI:61977"/>
        <dbReference type="ChEBI" id="CHEBI:456216"/>
        <dbReference type="EC" id="2.7.11.1"/>
    </reaction>
</comment>
<organism evidence="10 11">
    <name type="scientific">Olea europaea subsp. europaea</name>
    <dbReference type="NCBI Taxonomy" id="158383"/>
    <lineage>
        <taxon>Eukaryota</taxon>
        <taxon>Viridiplantae</taxon>
        <taxon>Streptophyta</taxon>
        <taxon>Embryophyta</taxon>
        <taxon>Tracheophyta</taxon>
        <taxon>Spermatophyta</taxon>
        <taxon>Magnoliopsida</taxon>
        <taxon>eudicotyledons</taxon>
        <taxon>Gunneridae</taxon>
        <taxon>Pentapetalae</taxon>
        <taxon>asterids</taxon>
        <taxon>lamiids</taxon>
        <taxon>Lamiales</taxon>
        <taxon>Oleaceae</taxon>
        <taxon>Oleeae</taxon>
        <taxon>Olea</taxon>
    </lineage>
</organism>
<evidence type="ECO:0000256" key="6">
    <source>
        <dbReference type="ARBA" id="ARBA00048679"/>
    </source>
</evidence>
<feature type="chain" id="PRO_5035897747" description="non-specific serine/threonine protein kinase" evidence="7">
    <location>
        <begin position="27"/>
        <end position="290"/>
    </location>
</feature>
<dbReference type="OrthoDB" id="1697053at2759"/>
<evidence type="ECO:0000256" key="1">
    <source>
        <dbReference type="ARBA" id="ARBA00004167"/>
    </source>
</evidence>
<dbReference type="EMBL" id="CACTIH010007502">
    <property type="protein sequence ID" value="CAA3014742.1"/>
    <property type="molecule type" value="Genomic_DNA"/>
</dbReference>
<evidence type="ECO:0000259" key="8">
    <source>
        <dbReference type="Pfam" id="PF13947"/>
    </source>
</evidence>
<dbReference type="Gramene" id="OE9A064673T1">
    <property type="protein sequence ID" value="OE9A064673C1"/>
    <property type="gene ID" value="OE9A064673"/>
</dbReference>
<dbReference type="EC" id="2.7.11.1" evidence="2"/>
<proteinExistence type="predicted"/>
<evidence type="ECO:0000256" key="5">
    <source>
        <dbReference type="ARBA" id="ARBA00047899"/>
    </source>
</evidence>
<dbReference type="AlphaFoldDB" id="A0A8S0U814"/>
<evidence type="ECO:0000259" key="9">
    <source>
        <dbReference type="Pfam" id="PF14380"/>
    </source>
</evidence>
<dbReference type="Proteomes" id="UP000594638">
    <property type="component" value="Unassembled WGS sequence"/>
</dbReference>
<accession>A0A8S0U814</accession>
<evidence type="ECO:0000256" key="7">
    <source>
        <dbReference type="SAM" id="SignalP"/>
    </source>
</evidence>
<dbReference type="InterPro" id="IPR032872">
    <property type="entry name" value="WAK_assoc_C"/>
</dbReference>
<reference evidence="10 11" key="1">
    <citation type="submission" date="2019-12" db="EMBL/GenBank/DDBJ databases">
        <authorList>
            <person name="Alioto T."/>
            <person name="Alioto T."/>
            <person name="Gomez Garrido J."/>
        </authorList>
    </citation>
    <scope>NUCLEOTIDE SEQUENCE [LARGE SCALE GENOMIC DNA]</scope>
</reference>
<dbReference type="PANTHER" id="PTHR33138:SF27">
    <property type="entry name" value="WALL-ASSOCIATED RECEPTOR KINASE C-TERMINAL DOMAIN-CONTAINING PROTEIN"/>
    <property type="match status" value="1"/>
</dbReference>
<keyword evidence="3 7" id="KW-0732">Signal</keyword>
<evidence type="ECO:0000256" key="2">
    <source>
        <dbReference type="ARBA" id="ARBA00012513"/>
    </source>
</evidence>
<sequence length="290" mass="33209">MKYTVFLASLDICIFCLILLSRKSSAADFLYEACVPRNCGNGPNITFPFYIEGLQESYCGYPGFHLKCGKHGYPTINSTENDYIVETISYPSRSFRVYNAAVLSNLTGRCLPQIKNTTLPIGEFQYVNVTSPYLSSNCIEQLPKDLSQYMVDCQGENRDNLDLAILDKDENLQKGLENCEKNVVAPVEVHGDKERIVVAEYEEILRRGFELNYLSSSDCSTCEREGDRCGFNTTTHSFRCFCPDRPHFRRCRPLRTVSSKLLSKKKKKKKVSYFFFVAFDLWNLIIENLN</sequence>
<evidence type="ECO:0000256" key="3">
    <source>
        <dbReference type="ARBA" id="ARBA00022729"/>
    </source>
</evidence>
<feature type="signal peptide" evidence="7">
    <location>
        <begin position="1"/>
        <end position="26"/>
    </location>
</feature>
<keyword evidence="4" id="KW-0325">Glycoprotein</keyword>